<dbReference type="InterPro" id="IPR050602">
    <property type="entry name" value="Malonyl-ACP_OMT"/>
</dbReference>
<keyword evidence="1 4" id="KW-0489">Methyltransferase</keyword>
<dbReference type="PANTHER" id="PTHR13090:SF1">
    <property type="entry name" value="ARGININE-HYDROXYLASE NDUFAF5, MITOCHONDRIAL"/>
    <property type="match status" value="1"/>
</dbReference>
<dbReference type="CDD" id="cd02440">
    <property type="entry name" value="AdoMet_MTases"/>
    <property type="match status" value="1"/>
</dbReference>
<dbReference type="Proteomes" id="UP000245073">
    <property type="component" value="Unassembled WGS sequence"/>
</dbReference>
<keyword evidence="2 4" id="KW-0808">Transferase</keyword>
<evidence type="ECO:0000256" key="2">
    <source>
        <dbReference type="ARBA" id="ARBA00022679"/>
    </source>
</evidence>
<dbReference type="GO" id="GO:0008757">
    <property type="term" value="F:S-adenosylmethionine-dependent methyltransferase activity"/>
    <property type="evidence" value="ECO:0007669"/>
    <property type="project" value="InterPro"/>
</dbReference>
<dbReference type="EMBL" id="QDKQ01000011">
    <property type="protein sequence ID" value="PVM93929.1"/>
    <property type="molecule type" value="Genomic_DNA"/>
</dbReference>
<evidence type="ECO:0000259" key="3">
    <source>
        <dbReference type="Pfam" id="PF08241"/>
    </source>
</evidence>
<dbReference type="GO" id="GO:0032259">
    <property type="term" value="P:methylation"/>
    <property type="evidence" value="ECO:0007669"/>
    <property type="project" value="UniProtKB-KW"/>
</dbReference>
<dbReference type="Pfam" id="PF08241">
    <property type="entry name" value="Methyltransf_11"/>
    <property type="match status" value="1"/>
</dbReference>
<dbReference type="AlphaFoldDB" id="A0A2T9KD80"/>
<dbReference type="InterPro" id="IPR013216">
    <property type="entry name" value="Methyltransf_11"/>
</dbReference>
<comment type="caution">
    <text evidence="4">The sequence shown here is derived from an EMBL/GenBank/DDBJ whole genome shotgun (WGS) entry which is preliminary data.</text>
</comment>
<evidence type="ECO:0000313" key="5">
    <source>
        <dbReference type="Proteomes" id="UP000245073"/>
    </source>
</evidence>
<sequence>MTSSPLLFDRDLLRARLDRAAPNFGQAGFLKARAAGDAVMRLEAILREFPVAVDLGSRDGAFRAALSKSDAAGKIGLLIDTDLSARMLASRGGASVVADEERLPFGDETLDLVVSTLALHWTNDLVGALIQIRRALRPDGLFIGALFGGATLTELRQSLMAAEDEIAGGVSMRVSPFADTVDAAGLLQRAGFTLPVADVDRVKVRYAHPLGLLQDLRRMGETSVLLDRSRKPLTRQLLFRALEIYQERFAEADGRVPATFEIVTATGWAPHDSQQKPLRPGSAKMRLADALGVKEQPVGDKAGS</sequence>
<dbReference type="SUPFAM" id="SSF53335">
    <property type="entry name" value="S-adenosyl-L-methionine-dependent methyltransferases"/>
    <property type="match status" value="1"/>
</dbReference>
<organism evidence="4 5">
    <name type="scientific">Caulobacter endophyticus</name>
    <dbReference type="NCBI Taxonomy" id="2172652"/>
    <lineage>
        <taxon>Bacteria</taxon>
        <taxon>Pseudomonadati</taxon>
        <taxon>Pseudomonadota</taxon>
        <taxon>Alphaproteobacteria</taxon>
        <taxon>Caulobacterales</taxon>
        <taxon>Caulobacteraceae</taxon>
        <taxon>Caulobacter</taxon>
    </lineage>
</organism>
<feature type="domain" description="Methyltransferase type 11" evidence="3">
    <location>
        <begin position="53"/>
        <end position="143"/>
    </location>
</feature>
<protein>
    <submittedName>
        <fullName evidence="4">SAM-dependent methyltransferase</fullName>
    </submittedName>
</protein>
<reference evidence="4 5" key="1">
    <citation type="submission" date="2018-04" db="EMBL/GenBank/DDBJ databases">
        <title>The genome sequence of Caulobacter sp. 744.</title>
        <authorList>
            <person name="Gao J."/>
            <person name="Sun J."/>
        </authorList>
    </citation>
    <scope>NUCLEOTIDE SEQUENCE [LARGE SCALE GENOMIC DNA]</scope>
    <source>
        <strain evidence="4 5">774</strain>
    </source>
</reference>
<evidence type="ECO:0000256" key="1">
    <source>
        <dbReference type="ARBA" id="ARBA00022603"/>
    </source>
</evidence>
<dbReference type="Gene3D" id="3.40.50.150">
    <property type="entry name" value="Vaccinia Virus protein VP39"/>
    <property type="match status" value="1"/>
</dbReference>
<evidence type="ECO:0000313" key="4">
    <source>
        <dbReference type="EMBL" id="PVM93929.1"/>
    </source>
</evidence>
<gene>
    <name evidence="4" type="ORF">DDF67_01380</name>
</gene>
<dbReference type="InterPro" id="IPR029063">
    <property type="entry name" value="SAM-dependent_MTases_sf"/>
</dbReference>
<dbReference type="OrthoDB" id="9793723at2"/>
<dbReference type="PANTHER" id="PTHR13090">
    <property type="entry name" value="ARGININE-HYDROXYLASE NDUFAF5, MITOCHONDRIAL"/>
    <property type="match status" value="1"/>
</dbReference>
<dbReference type="RefSeq" id="WP_109099179.1">
    <property type="nucleotide sequence ID" value="NZ_QDKQ01000011.1"/>
</dbReference>
<name>A0A2T9KD80_9CAUL</name>
<keyword evidence="5" id="KW-1185">Reference proteome</keyword>
<proteinExistence type="predicted"/>
<accession>A0A2T9KD80</accession>